<evidence type="ECO:0000313" key="4">
    <source>
        <dbReference type="Proteomes" id="UP000189670"/>
    </source>
</evidence>
<organism evidence="3 4">
    <name type="scientific">Candidatus Magnetoglobus multicellularis str. Araruama</name>
    <dbReference type="NCBI Taxonomy" id="890399"/>
    <lineage>
        <taxon>Bacteria</taxon>
        <taxon>Pseudomonadati</taxon>
        <taxon>Thermodesulfobacteriota</taxon>
        <taxon>Desulfobacteria</taxon>
        <taxon>Desulfobacterales</taxon>
        <taxon>Desulfobacteraceae</taxon>
        <taxon>Candidatus Magnetoglobus</taxon>
    </lineage>
</organism>
<feature type="domain" description="Lcl C-terminal" evidence="2">
    <location>
        <begin position="101"/>
        <end position="228"/>
    </location>
</feature>
<gene>
    <name evidence="3" type="ORF">OMM_10510</name>
</gene>
<accession>A0A1V1P132</accession>
<proteinExistence type="predicted"/>
<evidence type="ECO:0000259" key="2">
    <source>
        <dbReference type="Pfam" id="PF07603"/>
    </source>
</evidence>
<dbReference type="AlphaFoldDB" id="A0A1V1P132"/>
<feature type="domain" description="Lcl C-terminal" evidence="2">
    <location>
        <begin position="264"/>
        <end position="372"/>
    </location>
</feature>
<feature type="non-terminal residue" evidence="3">
    <location>
        <position position="1"/>
    </location>
</feature>
<dbReference type="Proteomes" id="UP000189670">
    <property type="component" value="Unassembled WGS sequence"/>
</dbReference>
<reference evidence="4" key="1">
    <citation type="submission" date="2012-11" db="EMBL/GenBank/DDBJ databases">
        <authorList>
            <person name="Lucero-Rivera Y.E."/>
            <person name="Tovar-Ramirez D."/>
        </authorList>
    </citation>
    <scope>NUCLEOTIDE SEQUENCE [LARGE SCALE GENOMIC DNA]</scope>
    <source>
        <strain evidence="4">Araruama</strain>
    </source>
</reference>
<dbReference type="InterPro" id="IPR011460">
    <property type="entry name" value="Lcl_C"/>
</dbReference>
<dbReference type="EMBL" id="ATBP01000945">
    <property type="protein sequence ID" value="ETR68455.1"/>
    <property type="molecule type" value="Genomic_DNA"/>
</dbReference>
<feature type="region of interest" description="Disordered" evidence="1">
    <location>
        <begin position="383"/>
        <end position="409"/>
    </location>
</feature>
<dbReference type="Pfam" id="PF07603">
    <property type="entry name" value="Lcl_C"/>
    <property type="match status" value="2"/>
</dbReference>
<comment type="caution">
    <text evidence="3">The sequence shown here is derived from an EMBL/GenBank/DDBJ whole genome shotgun (WGS) entry which is preliminary data.</text>
</comment>
<evidence type="ECO:0000256" key="1">
    <source>
        <dbReference type="SAM" id="MobiDB-lite"/>
    </source>
</evidence>
<sequence length="541" mass="59580">WCKVSDLSVGIHTISFKSLSGWNISSSKDVTIYSGVTETVEVTYTEISEQKTTYPIVDTNQSQCFNSSGDTIVCSDNGASDFGQDAQYSGFTPNYTDNGDGTITDNITELMWQQNAGEKMTFEEAVNNASTFNLAGYTDWRLPSIKELYSLILFSGKDISGYEGTDTSTFTPFIDRYYFDFEYGDTTAGERLIDSQFASSTEYVSTTMDGHHTVFGVNFADGRIKGYGTQPIGNDTEGKKFFVLYVRGKTDYGINQFSDNGDSTITDNATALMWTQKDSQKALNWDDAIDYCEALQTAGHNDWRLPNAKELQSIVDYSRSPETTSSAAIDSLFEVTSIQNEEAVTDYPYYWSSTTHINMINGSNAAYLSFGRAMGNMNGEWMDVHGAGSQRSDPKSGDPNNYPTGHGPQGDAIRIYNYVRCVRDADVTSEVNTGALIVNIAPQEAIDAGMQWQVDGGSWKNSGDIVTDLSVGSHKVSFKTHDAFTSPTEQIVTIQENKTMTITGTYTTNSSDTCNPGDLDFNGKIDLKDIIILLKKFVSLQ</sequence>
<dbReference type="PANTHER" id="PTHR35812:SF1">
    <property type="entry name" value="LIPOPROTEIN"/>
    <property type="match status" value="1"/>
</dbReference>
<protein>
    <recommendedName>
        <fullName evidence="2">Lcl C-terminal domain-containing protein</fullName>
    </recommendedName>
</protein>
<dbReference type="PANTHER" id="PTHR35812">
    <property type="entry name" value="LIPOPROTEIN"/>
    <property type="match status" value="1"/>
</dbReference>
<evidence type="ECO:0000313" key="3">
    <source>
        <dbReference type="EMBL" id="ETR68455.1"/>
    </source>
</evidence>
<name>A0A1V1P132_9BACT</name>